<evidence type="ECO:0000256" key="13">
    <source>
        <dbReference type="ARBA" id="ARBA00037126"/>
    </source>
</evidence>
<evidence type="ECO:0000256" key="14">
    <source>
        <dbReference type="ARBA" id="ARBA00038929"/>
    </source>
</evidence>
<comment type="caution">
    <text evidence="19">The sequence shown here is derived from an EMBL/GenBank/DDBJ whole genome shotgun (WGS) entry which is preliminary data.</text>
</comment>
<proteinExistence type="inferred from homology"/>
<evidence type="ECO:0000256" key="6">
    <source>
        <dbReference type="ARBA" id="ARBA00022968"/>
    </source>
</evidence>
<evidence type="ECO:0000256" key="2">
    <source>
        <dbReference type="ARBA" id="ARBA00005641"/>
    </source>
</evidence>
<protein>
    <recommendedName>
        <fullName evidence="14">glucan 1,3-beta-glucosidase</fullName>
        <ecNumber evidence="14">3.2.1.58</ecNumber>
    </recommendedName>
    <alternativeName>
        <fullName evidence="15">Exo-1,3-beta-glucanase D</fullName>
    </alternativeName>
</protein>
<feature type="compositionally biased region" description="Polar residues" evidence="16">
    <location>
        <begin position="38"/>
        <end position="47"/>
    </location>
</feature>
<evidence type="ECO:0000256" key="9">
    <source>
        <dbReference type="ARBA" id="ARBA00023180"/>
    </source>
</evidence>
<dbReference type="GO" id="GO:0005886">
    <property type="term" value="C:plasma membrane"/>
    <property type="evidence" value="ECO:0007669"/>
    <property type="project" value="UniProtKB-SubCell"/>
</dbReference>
<dbReference type="SUPFAM" id="SSF51445">
    <property type="entry name" value="(Trans)glycosidases"/>
    <property type="match status" value="1"/>
</dbReference>
<dbReference type="GO" id="GO:0071555">
    <property type="term" value="P:cell wall organization"/>
    <property type="evidence" value="ECO:0007669"/>
    <property type="project" value="UniProtKB-KW"/>
</dbReference>
<feature type="domain" description="Glycoside hydrolase family 5" evidence="18">
    <location>
        <begin position="358"/>
        <end position="518"/>
    </location>
</feature>
<dbReference type="Proteomes" id="UP001182556">
    <property type="component" value="Unassembled WGS sequence"/>
</dbReference>
<dbReference type="EC" id="3.2.1.58" evidence="14"/>
<evidence type="ECO:0000256" key="3">
    <source>
        <dbReference type="ARBA" id="ARBA00022475"/>
    </source>
</evidence>
<name>A0AAD9FM02_PAPLA</name>
<dbReference type="Pfam" id="PF00150">
    <property type="entry name" value="Cellulase"/>
    <property type="match status" value="1"/>
</dbReference>
<reference evidence="19" key="1">
    <citation type="submission" date="2023-02" db="EMBL/GenBank/DDBJ databases">
        <title>Identification and recombinant expression of a fungal hydrolase from Papiliotrema laurentii that hydrolyzes apple cutin and clears colloidal polyester polyurethane.</title>
        <authorList>
            <consortium name="DOE Joint Genome Institute"/>
            <person name="Roman V.A."/>
            <person name="Bojanowski C."/>
            <person name="Crable B.R."/>
            <person name="Wagner D.N."/>
            <person name="Hung C.S."/>
            <person name="Nadeau L.J."/>
            <person name="Schratz L."/>
            <person name="Haridas S."/>
            <person name="Pangilinan J."/>
            <person name="Lipzen A."/>
            <person name="Na H."/>
            <person name="Yan M."/>
            <person name="Ng V."/>
            <person name="Grigoriev I.V."/>
            <person name="Spatafora J.W."/>
            <person name="Barlow D."/>
            <person name="Biffinger J."/>
            <person name="Kelley-Loughnane N."/>
            <person name="Varaljay V.A."/>
            <person name="Crookes-Goodson W.J."/>
        </authorList>
    </citation>
    <scope>NUCLEOTIDE SEQUENCE</scope>
    <source>
        <strain evidence="19">5307AH</strain>
    </source>
</reference>
<evidence type="ECO:0000256" key="16">
    <source>
        <dbReference type="SAM" id="MobiDB-lite"/>
    </source>
</evidence>
<feature type="compositionally biased region" description="Gly residues" evidence="16">
    <location>
        <begin position="218"/>
        <end position="234"/>
    </location>
</feature>
<feature type="region of interest" description="Disordered" evidence="16">
    <location>
        <begin position="209"/>
        <end position="255"/>
    </location>
</feature>
<accession>A0AAD9FM02</accession>
<keyword evidence="9" id="KW-0325">Glycoprotein</keyword>
<feature type="region of interest" description="Disordered" evidence="16">
    <location>
        <begin position="1"/>
        <end position="149"/>
    </location>
</feature>
<feature type="compositionally biased region" description="Polar residues" evidence="16">
    <location>
        <begin position="71"/>
        <end position="94"/>
    </location>
</feature>
<feature type="transmembrane region" description="Helical" evidence="17">
    <location>
        <begin position="184"/>
        <end position="207"/>
    </location>
</feature>
<dbReference type="GO" id="GO:0004338">
    <property type="term" value="F:glucan exo-1,3-beta-glucosidase activity"/>
    <property type="evidence" value="ECO:0007669"/>
    <property type="project" value="UniProtKB-EC"/>
</dbReference>
<evidence type="ECO:0000256" key="8">
    <source>
        <dbReference type="ARBA" id="ARBA00023136"/>
    </source>
</evidence>
<evidence type="ECO:0000256" key="4">
    <source>
        <dbReference type="ARBA" id="ARBA00022692"/>
    </source>
</evidence>
<organism evidence="19 20">
    <name type="scientific">Papiliotrema laurentii</name>
    <name type="common">Cryptococcus laurentii</name>
    <dbReference type="NCBI Taxonomy" id="5418"/>
    <lineage>
        <taxon>Eukaryota</taxon>
        <taxon>Fungi</taxon>
        <taxon>Dikarya</taxon>
        <taxon>Basidiomycota</taxon>
        <taxon>Agaricomycotina</taxon>
        <taxon>Tremellomycetes</taxon>
        <taxon>Tremellales</taxon>
        <taxon>Rhynchogastremaceae</taxon>
        <taxon>Papiliotrema</taxon>
    </lineage>
</organism>
<keyword evidence="10" id="KW-0326">Glycosidase</keyword>
<dbReference type="GO" id="GO:0009251">
    <property type="term" value="P:glucan catabolic process"/>
    <property type="evidence" value="ECO:0007669"/>
    <property type="project" value="TreeGrafter"/>
</dbReference>
<dbReference type="AlphaFoldDB" id="A0AAD9FM02"/>
<dbReference type="EMBL" id="JAODAN010000005">
    <property type="protein sequence ID" value="KAK1924235.1"/>
    <property type="molecule type" value="Genomic_DNA"/>
</dbReference>
<evidence type="ECO:0000256" key="11">
    <source>
        <dbReference type="ARBA" id="ARBA00023316"/>
    </source>
</evidence>
<dbReference type="InterPro" id="IPR001547">
    <property type="entry name" value="Glyco_hydro_5"/>
</dbReference>
<dbReference type="FunFam" id="3.20.20.80:FF:000033">
    <property type="entry name" value="Glucan 1,3-beta-glucosidase A"/>
    <property type="match status" value="1"/>
</dbReference>
<keyword evidence="4 17" id="KW-0812">Transmembrane</keyword>
<evidence type="ECO:0000256" key="1">
    <source>
        <dbReference type="ARBA" id="ARBA00004401"/>
    </source>
</evidence>
<dbReference type="PANTHER" id="PTHR31297">
    <property type="entry name" value="GLUCAN ENDO-1,6-BETA-GLUCOSIDASE B"/>
    <property type="match status" value="1"/>
</dbReference>
<dbReference type="InterPro" id="IPR050386">
    <property type="entry name" value="Glycosyl_hydrolase_5"/>
</dbReference>
<feature type="compositionally biased region" description="Low complexity" evidence="16">
    <location>
        <begin position="235"/>
        <end position="255"/>
    </location>
</feature>
<sequence>MVAPTRPSAVNTTDASYSAVPNPQVGSPELNDPYANLSGANLPQDSYLSPEGVNTPILGQDSMHMPAPSMKSRTSTNESLLGGTPNLNSDRSSWASNAALAPGGADARRPGASRGQSNLQHSTVGWNNTSNDRLSVSDEDDGVGHVAPAGGVGAGAGAAAGGLGEKSSWSNDGLYTSKKKSRKAWWIAGGVGLLLVIGLAVGLGVGLTTNKSKSSSGGDSGAAAGGGGGSGGESTGTKTSHSPSSSSAAPSPVATSGGLGSLITLEDGSTMTYDNSFGGTWVWDPSNPFNNEAQAQNYTPALNQNWTWGVDKIYGVNLGGWLNTEPFIVPALYEKYANGSNGQTAIDEYTLSQNMGDNLTAAMTEHYETFITERDFAEIASAGLNWIRLPIAHWAIETWPEEPYLERVSWKYVLKAIQWARKYGIRIQLDLHTVPGSQNGWNHSGKIGQMNWMYGAMGYANAQRALDYIRTLAQFIAQPEYAPVVQMFGFINEPRANDIGQRAVGSFYHEAHNIIREVTGFGEGNGPFLSVHDGFIGISSWFNFLPGADRLALDQHPYMIFGDQQTGSLAQIATRPCSMWAQQTRDTTAQHGMNSAGEWSAAPNDCGLWVNSVGGGSRYDGTHQDYLGRGIGSCDTWNDYRLWDQPTKDSMLQLVLGSMDAFQNFFFWTWKIGNSTGPIAEVNPFWHYRLGLREGWIPKDPRTAAGTCAKNGISGLEFDGTFSQPFMTGGAGAGTIAATASSSYPWPPASFTNVAAADMTRLPQYTATGTPITMPAPSFTSADSTKTFNAGNGWFNAAVTPSAHATIAGCAYPPEYSAASVGVSAGACGAGSLQPTRRAI</sequence>
<keyword evidence="20" id="KW-1185">Reference proteome</keyword>
<keyword evidence="5 19" id="KW-0378">Hydrolase</keyword>
<evidence type="ECO:0000259" key="18">
    <source>
        <dbReference type="Pfam" id="PF00150"/>
    </source>
</evidence>
<comment type="similarity">
    <text evidence="2">Belongs to the glycosyl hydrolase 5 (cellulase A) family.</text>
</comment>
<feature type="compositionally biased region" description="Polar residues" evidence="16">
    <location>
        <begin position="116"/>
        <end position="134"/>
    </location>
</feature>
<comment type="function">
    <text evidence="13">Glucosidase involved in the degradation of cellulosic biomass. Active on lichenan.</text>
</comment>
<evidence type="ECO:0000256" key="12">
    <source>
        <dbReference type="ARBA" id="ARBA00036824"/>
    </source>
</evidence>
<dbReference type="PANTHER" id="PTHR31297:SF34">
    <property type="entry name" value="GLUCAN 1,3-BETA-GLUCOSIDASE 2"/>
    <property type="match status" value="1"/>
</dbReference>
<comment type="subcellular location">
    <subcellularLocation>
        <location evidence="1">Cell membrane</location>
        <topology evidence="1">Single-pass type II membrane protein</topology>
    </subcellularLocation>
</comment>
<evidence type="ECO:0000256" key="5">
    <source>
        <dbReference type="ARBA" id="ARBA00022801"/>
    </source>
</evidence>
<evidence type="ECO:0000256" key="10">
    <source>
        <dbReference type="ARBA" id="ARBA00023295"/>
    </source>
</evidence>
<keyword evidence="6" id="KW-0735">Signal-anchor</keyword>
<comment type="catalytic activity">
    <reaction evidence="12">
        <text>Successive hydrolysis of beta-D-glucose units from the non-reducing ends of (1-&gt;3)-beta-D-glucans, releasing alpha-glucose.</text>
        <dbReference type="EC" id="3.2.1.58"/>
    </reaction>
</comment>
<evidence type="ECO:0000256" key="15">
    <source>
        <dbReference type="ARBA" id="ARBA00041260"/>
    </source>
</evidence>
<evidence type="ECO:0000256" key="17">
    <source>
        <dbReference type="SAM" id="Phobius"/>
    </source>
</evidence>
<dbReference type="GO" id="GO:0009986">
    <property type="term" value="C:cell surface"/>
    <property type="evidence" value="ECO:0007669"/>
    <property type="project" value="TreeGrafter"/>
</dbReference>
<feature type="compositionally biased region" description="Polar residues" evidence="16">
    <location>
        <begin position="8"/>
        <end position="25"/>
    </location>
</feature>
<evidence type="ECO:0000256" key="7">
    <source>
        <dbReference type="ARBA" id="ARBA00022989"/>
    </source>
</evidence>
<keyword evidence="7 17" id="KW-1133">Transmembrane helix</keyword>
<keyword evidence="11" id="KW-0961">Cell wall biogenesis/degradation</keyword>
<dbReference type="GO" id="GO:0005576">
    <property type="term" value="C:extracellular region"/>
    <property type="evidence" value="ECO:0007669"/>
    <property type="project" value="TreeGrafter"/>
</dbReference>
<keyword evidence="8 17" id="KW-0472">Membrane</keyword>
<evidence type="ECO:0000313" key="19">
    <source>
        <dbReference type="EMBL" id="KAK1924235.1"/>
    </source>
</evidence>
<dbReference type="InterPro" id="IPR017853">
    <property type="entry name" value="GH"/>
</dbReference>
<keyword evidence="3" id="KW-1003">Cell membrane</keyword>
<evidence type="ECO:0000313" key="20">
    <source>
        <dbReference type="Proteomes" id="UP001182556"/>
    </source>
</evidence>
<gene>
    <name evidence="19" type="ORF">DB88DRAFT_438719</name>
</gene>
<dbReference type="Gene3D" id="3.20.20.80">
    <property type="entry name" value="Glycosidases"/>
    <property type="match status" value="1"/>
</dbReference>
<feature type="compositionally biased region" description="Low complexity" evidence="16">
    <location>
        <begin position="95"/>
        <end position="115"/>
    </location>
</feature>